<reference evidence="16 17" key="1">
    <citation type="journal article" date="2024" name="Ann. Entomol. Soc. Am.">
        <title>Genomic analyses of the southern and eastern yellowjacket wasps (Hymenoptera: Vespidae) reveal evolutionary signatures of social life.</title>
        <authorList>
            <person name="Catto M.A."/>
            <person name="Caine P.B."/>
            <person name="Orr S.E."/>
            <person name="Hunt B.G."/>
            <person name="Goodisman M.A.D."/>
        </authorList>
    </citation>
    <scope>NUCLEOTIDE SEQUENCE [LARGE SCALE GENOMIC DNA]</scope>
    <source>
        <strain evidence="16">233</strain>
        <tissue evidence="16">Head and thorax</tissue>
    </source>
</reference>
<evidence type="ECO:0000256" key="2">
    <source>
        <dbReference type="ARBA" id="ARBA00004604"/>
    </source>
</evidence>
<keyword evidence="7 16" id="KW-0378">Hydrolase</keyword>
<evidence type="ECO:0000256" key="9">
    <source>
        <dbReference type="ARBA" id="ARBA00039432"/>
    </source>
</evidence>
<dbReference type="Gene3D" id="3.90.70.10">
    <property type="entry name" value="Cysteine proteinases"/>
    <property type="match status" value="1"/>
</dbReference>
<dbReference type="SUPFAM" id="SSF54001">
    <property type="entry name" value="Cysteine proteinases"/>
    <property type="match status" value="1"/>
</dbReference>
<evidence type="ECO:0000313" key="16">
    <source>
        <dbReference type="EMBL" id="KAL2727095.1"/>
    </source>
</evidence>
<dbReference type="Proteomes" id="UP001607302">
    <property type="component" value="Unassembled WGS sequence"/>
</dbReference>
<dbReference type="AlphaFoldDB" id="A0ABD2B312"/>
<feature type="domain" description="USP" evidence="15">
    <location>
        <begin position="125"/>
        <end position="433"/>
    </location>
</feature>
<evidence type="ECO:0000256" key="3">
    <source>
        <dbReference type="ARBA" id="ARBA00009085"/>
    </source>
</evidence>
<dbReference type="EMBL" id="JAUDFV010000133">
    <property type="protein sequence ID" value="KAL2727095.1"/>
    <property type="molecule type" value="Genomic_DNA"/>
</dbReference>
<organism evidence="16 17">
    <name type="scientific">Vespula squamosa</name>
    <name type="common">Southern yellow jacket</name>
    <name type="synonym">Wasp</name>
    <dbReference type="NCBI Taxonomy" id="30214"/>
    <lineage>
        <taxon>Eukaryota</taxon>
        <taxon>Metazoa</taxon>
        <taxon>Ecdysozoa</taxon>
        <taxon>Arthropoda</taxon>
        <taxon>Hexapoda</taxon>
        <taxon>Insecta</taxon>
        <taxon>Pterygota</taxon>
        <taxon>Neoptera</taxon>
        <taxon>Endopterygota</taxon>
        <taxon>Hymenoptera</taxon>
        <taxon>Apocrita</taxon>
        <taxon>Aculeata</taxon>
        <taxon>Vespoidea</taxon>
        <taxon>Vespidae</taxon>
        <taxon>Vespinae</taxon>
        <taxon>Vespula</taxon>
    </lineage>
</organism>
<comment type="similarity">
    <text evidence="3">Belongs to the peptidase C19 family.</text>
</comment>
<dbReference type="PANTHER" id="PTHR24006:SF758">
    <property type="entry name" value="UBIQUITIN CARBOXYL-TERMINAL HYDROLASE 36"/>
    <property type="match status" value="1"/>
</dbReference>
<protein>
    <recommendedName>
        <fullName evidence="9">Ubiquitin carboxyl-terminal hydrolase 36</fullName>
        <ecNumber evidence="4">3.4.19.12</ecNumber>
    </recommendedName>
    <alternativeName>
        <fullName evidence="12">Deubiquitinating enzyme 36</fullName>
    </alternativeName>
    <alternativeName>
        <fullName evidence="11">Protein scrawny</fullName>
    </alternativeName>
    <alternativeName>
        <fullName evidence="10">Ubiquitin thioesterase 36</fullName>
    </alternativeName>
    <alternativeName>
        <fullName evidence="13">Ubiquitin-specific-processing protease 36</fullName>
    </alternativeName>
</protein>
<evidence type="ECO:0000259" key="15">
    <source>
        <dbReference type="PROSITE" id="PS50235"/>
    </source>
</evidence>
<dbReference type="PANTHER" id="PTHR24006">
    <property type="entry name" value="UBIQUITIN CARBOXYL-TERMINAL HYDROLASE"/>
    <property type="match status" value="1"/>
</dbReference>
<evidence type="ECO:0000256" key="10">
    <source>
        <dbReference type="ARBA" id="ARBA00041300"/>
    </source>
</evidence>
<accession>A0ABD2B312</accession>
<keyword evidence="8" id="KW-0788">Thiol protease</keyword>
<evidence type="ECO:0000256" key="11">
    <source>
        <dbReference type="ARBA" id="ARBA00042154"/>
    </source>
</evidence>
<gene>
    <name evidence="16" type="ORF">V1478_007373</name>
</gene>
<comment type="catalytic activity">
    <reaction evidence="1">
        <text>Thiol-dependent hydrolysis of ester, thioester, amide, peptide and isopeptide bonds formed by the C-terminal Gly of ubiquitin (a 76-residue protein attached to proteins as an intracellular targeting signal).</text>
        <dbReference type="EC" id="3.4.19.12"/>
    </reaction>
</comment>
<dbReference type="InterPro" id="IPR018200">
    <property type="entry name" value="USP_CS"/>
</dbReference>
<evidence type="ECO:0000256" key="4">
    <source>
        <dbReference type="ARBA" id="ARBA00012759"/>
    </source>
</evidence>
<dbReference type="Pfam" id="PF00443">
    <property type="entry name" value="UCH"/>
    <property type="match status" value="1"/>
</dbReference>
<dbReference type="InterPro" id="IPR001394">
    <property type="entry name" value="Peptidase_C19_UCH"/>
</dbReference>
<evidence type="ECO:0000256" key="6">
    <source>
        <dbReference type="ARBA" id="ARBA00022786"/>
    </source>
</evidence>
<evidence type="ECO:0000256" key="5">
    <source>
        <dbReference type="ARBA" id="ARBA00022670"/>
    </source>
</evidence>
<keyword evidence="6" id="KW-0833">Ubl conjugation pathway</keyword>
<evidence type="ECO:0000256" key="8">
    <source>
        <dbReference type="ARBA" id="ARBA00022807"/>
    </source>
</evidence>
<evidence type="ECO:0000313" key="17">
    <source>
        <dbReference type="Proteomes" id="UP001607302"/>
    </source>
</evidence>
<dbReference type="InterPro" id="IPR038765">
    <property type="entry name" value="Papain-like_cys_pep_sf"/>
</dbReference>
<sequence length="1143" mass="128867">MPAVSVYDPVAATLRRTLEGNQRKSTDELSTSLLVSASKILQGEVQYKEVDDYQTKILDQLKAKYIVLSLPNLDNLEDTKSKDGTTYVKKNEGMSKGPTLPEPAVTLYCSKKVNLGWRGTFPVGAGMYNVGNTCYLNSTLQALFHVPALVNWLLSDSHHTSKCEQNDGGGECLTCAVAKTLQFSHQKSGCAIKPFYIYNKLKLICRTMVPGQQEDAHEFLRYLLEGMERAYLTRRKAGKLDSYSKETTPINQIFGGYIRTEVKCLQCGHVSTTFQHFQDLLVDIRKASTLDEALNSYFSREQLDNNDYKCEACKRRVPATKQFSLERAPKVLCVQLKRFSVLGGKISRHIDFRQTIDMGPYLWREPNEPLLQLTYKLMSIVTHMGPSVNCGHYTAVAQISTGQYYSFDDSCVRPISLSNVLNTNAYIMIFEMEPNQGQINNQQTVKMNGMSSEKSVLSSSPSSKPVNPKASTSDIYNGSVNGSPINKSGIEGSKIGAQLSIQKNIGLQLPLQKCTSISGTQLSQKSQDKSQPWLAVQFKKVLSGNSLVPYDGSSEEEEINTSVSNKNRVVTNVSTLKTNLSPTVANGAQKVSTVKDSIPKTVPTSKETQILTMKQSNNSTSSSQNSSVQCTKVQNVSNGNSSLTSLKHQNGKSEINGKIENSSKEKSYHPIRVKTGQEEKVLTKAASSSIKGWQVSKDAFSPISNATPNGWSVTDNKEDSIKCSQSNVTPSAAALRDFNGTNRSDTVSNLLKMSHRGYGSSLVTNWRGNRCHLEREVDNDRREERKRHINADDEEADRGRVKKVKEHRMFGDRISTGYNLFQEYQNGKTWNRSISGYHRESYYNASNNTRLRRNSNYRHPRYRYHNNSRVHWQHTKLMESQTNIVKNSTNILLKILQKNVTILRNEADYGIQLDYELETKLEWFNKIKSNFADKLKSLWSLAEIHCPVNNEIKKFANHIFNLWTIMNQQIYKQYSKIQIISHTLPNISLSSLLDKIRKEAIMVKTKLQTNEVTCNLNDVLIGYNLFNEIVELLNNLERYDSKVQQYLIMSKMVPYILKLESTIDKFVSSTALLPKNQLVSSELNVFLFVSKLLTGELMGNEIINPYYILAENITKKPVFIIKSNKRKIDVPVLSTVKLLKSAT</sequence>
<evidence type="ECO:0000256" key="7">
    <source>
        <dbReference type="ARBA" id="ARBA00022801"/>
    </source>
</evidence>
<feature type="compositionally biased region" description="Low complexity" evidence="14">
    <location>
        <begin position="451"/>
        <end position="471"/>
    </location>
</feature>
<name>A0ABD2B312_VESSQ</name>
<dbReference type="PROSITE" id="PS00973">
    <property type="entry name" value="USP_2"/>
    <property type="match status" value="1"/>
</dbReference>
<dbReference type="FunFam" id="3.90.70.10:FF:000119">
    <property type="entry name" value="Ubiquitin specific peptidase 36"/>
    <property type="match status" value="1"/>
</dbReference>
<keyword evidence="5" id="KW-0645">Protease</keyword>
<evidence type="ECO:0000256" key="13">
    <source>
        <dbReference type="ARBA" id="ARBA00043009"/>
    </source>
</evidence>
<dbReference type="InterPro" id="IPR050164">
    <property type="entry name" value="Peptidase_C19"/>
</dbReference>
<dbReference type="GO" id="GO:0006508">
    <property type="term" value="P:proteolysis"/>
    <property type="evidence" value="ECO:0007669"/>
    <property type="project" value="UniProtKB-KW"/>
</dbReference>
<proteinExistence type="inferred from homology"/>
<dbReference type="GO" id="GO:0004843">
    <property type="term" value="F:cysteine-type deubiquitinase activity"/>
    <property type="evidence" value="ECO:0007669"/>
    <property type="project" value="UniProtKB-EC"/>
</dbReference>
<keyword evidence="17" id="KW-1185">Reference proteome</keyword>
<dbReference type="PROSITE" id="PS00972">
    <property type="entry name" value="USP_1"/>
    <property type="match status" value="1"/>
</dbReference>
<feature type="region of interest" description="Disordered" evidence="14">
    <location>
        <begin position="448"/>
        <end position="478"/>
    </location>
</feature>
<evidence type="ECO:0000256" key="12">
    <source>
        <dbReference type="ARBA" id="ARBA00042420"/>
    </source>
</evidence>
<evidence type="ECO:0000256" key="14">
    <source>
        <dbReference type="SAM" id="MobiDB-lite"/>
    </source>
</evidence>
<comment type="caution">
    <text evidence="16">The sequence shown here is derived from an EMBL/GenBank/DDBJ whole genome shotgun (WGS) entry which is preliminary data.</text>
</comment>
<dbReference type="InterPro" id="IPR028889">
    <property type="entry name" value="USP"/>
</dbReference>
<dbReference type="PROSITE" id="PS50235">
    <property type="entry name" value="USP_3"/>
    <property type="match status" value="1"/>
</dbReference>
<comment type="subcellular location">
    <subcellularLocation>
        <location evidence="2">Nucleus</location>
        <location evidence="2">Nucleolus</location>
    </subcellularLocation>
</comment>
<evidence type="ECO:0000256" key="1">
    <source>
        <dbReference type="ARBA" id="ARBA00000707"/>
    </source>
</evidence>
<dbReference type="GO" id="GO:0005730">
    <property type="term" value="C:nucleolus"/>
    <property type="evidence" value="ECO:0007669"/>
    <property type="project" value="UniProtKB-SubCell"/>
</dbReference>
<dbReference type="EC" id="3.4.19.12" evidence="4"/>